<dbReference type="InterPro" id="IPR003399">
    <property type="entry name" value="Mce/MlaD"/>
</dbReference>
<organism evidence="3 4">
    <name type="scientific">Nocardioides aromaticivorans</name>
    <dbReference type="NCBI Taxonomy" id="200618"/>
    <lineage>
        <taxon>Bacteria</taxon>
        <taxon>Bacillati</taxon>
        <taxon>Actinomycetota</taxon>
        <taxon>Actinomycetes</taxon>
        <taxon>Propionibacteriales</taxon>
        <taxon>Nocardioidaceae</taxon>
        <taxon>Nocardioides</taxon>
    </lineage>
</organism>
<keyword evidence="1" id="KW-0472">Membrane</keyword>
<accession>A0ABX7PI71</accession>
<gene>
    <name evidence="3" type="ORF">CFH99_07025</name>
</gene>
<dbReference type="Proteomes" id="UP000662818">
    <property type="component" value="Chromosome"/>
</dbReference>
<evidence type="ECO:0000259" key="2">
    <source>
        <dbReference type="Pfam" id="PF02470"/>
    </source>
</evidence>
<dbReference type="Pfam" id="PF02470">
    <property type="entry name" value="MlaD"/>
    <property type="match status" value="1"/>
</dbReference>
<evidence type="ECO:0000313" key="4">
    <source>
        <dbReference type="Proteomes" id="UP000662818"/>
    </source>
</evidence>
<dbReference type="EMBL" id="CP022295">
    <property type="protein sequence ID" value="QSR25375.1"/>
    <property type="molecule type" value="Genomic_DNA"/>
</dbReference>
<dbReference type="PANTHER" id="PTHR33371:SF4">
    <property type="entry name" value="INTERMEMBRANE PHOSPHOLIPID TRANSPORT SYSTEM BINDING PROTEIN MLAD"/>
    <property type="match status" value="1"/>
</dbReference>
<sequence>MMTDNALLSWLRSPLGIGTAVLVLFGGAVVFGLNATHGMPLAERREVRVEFDDLSGLNTGDDVRIAGNRVGYVDELLLEDGRAIAVLKLDDPDTKLYENAEAARISDRSGLGQKFVTLDPGDPSTGPLRGDEVIPASQTVKTEDINELLDVLDPKTREAAATTLQNLGGGMIGHEQDLHELARNAPGILTSTGEVSEALAAQGGVPLGDMLESADRLSGRLATRDDELAALVDEMAVTVDAFGADDGNQVRASLDQAPDTLDAAHSALTGLDEPLADLAVAMRQVRPGATALGRATPDLRAFLRESLTPLRKVPGVNEDAERGVVALDGLVTDLRPLVHQLIKTGDSAAPVASVVGDYAEDIAYFHTNASGALSSGDRAGHWLRILLLPGTESLGVPGAATRDPYPAPGETR</sequence>
<keyword evidence="1" id="KW-1133">Transmembrane helix</keyword>
<feature type="domain" description="Mce/MlaD" evidence="2">
    <location>
        <begin position="45"/>
        <end position="121"/>
    </location>
</feature>
<proteinExistence type="predicted"/>
<evidence type="ECO:0000313" key="3">
    <source>
        <dbReference type="EMBL" id="QSR25375.1"/>
    </source>
</evidence>
<keyword evidence="1" id="KW-0812">Transmembrane</keyword>
<reference evidence="3 4" key="1">
    <citation type="submission" date="2017-06" db="EMBL/GenBank/DDBJ databases">
        <title>Complete Genome Sequence of the Soil Carbazole-Degrading Bacterium Nocardioides aromaticivorans IC177.</title>
        <authorList>
            <person name="Vejarano F."/>
            <person name="Suzuki-Minakuchi C."/>
            <person name="Ohtsubo Y."/>
            <person name="Tsuda M."/>
            <person name="Okada K."/>
            <person name="Nojiri H."/>
        </authorList>
    </citation>
    <scope>NUCLEOTIDE SEQUENCE [LARGE SCALE GENOMIC DNA]</scope>
    <source>
        <strain evidence="3 4">IC177</strain>
    </source>
</reference>
<evidence type="ECO:0000256" key="1">
    <source>
        <dbReference type="SAM" id="Phobius"/>
    </source>
</evidence>
<dbReference type="InterPro" id="IPR052336">
    <property type="entry name" value="MlaD_Phospholipid_Transporter"/>
</dbReference>
<keyword evidence="4" id="KW-1185">Reference proteome</keyword>
<protein>
    <submittedName>
        <fullName evidence="3">Organic solvent ABC transporter substrate-binding protein</fullName>
    </submittedName>
</protein>
<name>A0ABX7PI71_9ACTN</name>
<dbReference type="PANTHER" id="PTHR33371">
    <property type="entry name" value="INTERMEMBRANE PHOSPHOLIPID TRANSPORT SYSTEM BINDING PROTEIN MLAD-RELATED"/>
    <property type="match status" value="1"/>
</dbReference>
<feature type="transmembrane region" description="Helical" evidence="1">
    <location>
        <begin position="15"/>
        <end position="35"/>
    </location>
</feature>